<feature type="domain" description="AAA+ ATPase" evidence="1">
    <location>
        <begin position="266"/>
        <end position="403"/>
    </location>
</feature>
<accession>A0A3D9ZC94</accession>
<evidence type="ECO:0000313" key="4">
    <source>
        <dbReference type="Proteomes" id="UP000256913"/>
    </source>
</evidence>
<proteinExistence type="predicted"/>
<dbReference type="InterPro" id="IPR036388">
    <property type="entry name" value="WH-like_DNA-bd_sf"/>
</dbReference>
<keyword evidence="4" id="KW-1185">Reference proteome</keyword>
<dbReference type="SUPFAM" id="SSF52540">
    <property type="entry name" value="P-loop containing nucleoside triphosphate hydrolases"/>
    <property type="match status" value="1"/>
</dbReference>
<dbReference type="InterPro" id="IPR011990">
    <property type="entry name" value="TPR-like_helical_dom_sf"/>
</dbReference>
<dbReference type="Gene3D" id="1.10.10.10">
    <property type="entry name" value="Winged helix-like DNA-binding domain superfamily/Winged helix DNA-binding domain"/>
    <property type="match status" value="1"/>
</dbReference>
<reference evidence="3 4" key="1">
    <citation type="submission" date="2018-08" db="EMBL/GenBank/DDBJ databases">
        <title>Sequencing the genomes of 1000 actinobacteria strains.</title>
        <authorList>
            <person name="Klenk H.-P."/>
        </authorList>
    </citation>
    <scope>NUCLEOTIDE SEQUENCE [LARGE SCALE GENOMIC DNA]</scope>
    <source>
        <strain evidence="3 4">DSM 44099</strain>
    </source>
</reference>
<sequence length="1006" mass="107044">MTIELTLLSRVAYRNQEVTGAGPRGLLAVLAGDLRTGSSTARLVEALWPDEQPEHPTKALQILVSRARARLGPELIVSTPTGYRLALRPDQVDAEAVLLEAAASERATDAQAALAHAESGLALCEGAQDHDAADPLSALRNARATTYRSLVRSRALALSRLGRATEAIEPLRALAAEHPRDETILAELLRSEAATAGPAEALTRYDAYRRTLRDELGTEPGPALRTAYQKLLLIDAPVVRSGVRQEPNPMLGRDRDAAAVADLLKTARVTSIVGPGGLGKTRLAHAVARAADQRVVHFVALAGATADSDVLGEVAEAMGVRGADAIVDALGPGLLVLDNCEHVVRGTAALVQALVSRSADLRVLTTSRAPLGLSSESVYPLPELDLPTMVDLFGQRARAVRPDVDLPPSVVRQLSARLDGLPLAAELAAARVRVMSVPEIASRLDDRFAVLRGSTRDAPGRHQTLHAVIDWSWHLLEPAGQAAMRALSVFPGGFTAAAARRLLGDDAILEQLVDQSLLRVGDGGSGTRFRMLETVREFSTARRAEAGETDRVVDGFLAWAGDYGEQWQEADLTSGSLAVGAIRAEQDNLVQALRYGLERADGATVAVTAAMLGSLWITESNFTRLAGLAEDTAWVLSHFRPGPGFVEATRTAAVLGAMVGFVTPELSPARALVTLRRLPAAEPDTLIRAAHIALCAKDLAALEELATADRTMLAGVANYVLSYVWENSANDLDRALLAARRMLACFDDDGPPVLRAVAHGRVGELSLQVDPGEEALRHLDAALAITTELGWSTATRGRWALVLANLQRGAFDEAERALDEEAPAGAEDLAGFELCARAEIRLGRGDIDGGLRLWREAADRVRGATGAGLWPFEVEAVAVLTHARFGRLDLVDDLVTSLPGILARTLPTATAAGFPVCGTLLLALAMTELDTDPARAVRMIALAERFGLLRGFQPTMSPERIRGIARKTDGPAYADAVSAYASLDHEGLRSCAQRLGSRLNSARAHP</sequence>
<dbReference type="Proteomes" id="UP000256913">
    <property type="component" value="Unassembled WGS sequence"/>
</dbReference>
<dbReference type="PANTHER" id="PTHR47691">
    <property type="entry name" value="REGULATOR-RELATED"/>
    <property type="match status" value="1"/>
</dbReference>
<evidence type="ECO:0000313" key="3">
    <source>
        <dbReference type="EMBL" id="REF94094.1"/>
    </source>
</evidence>
<dbReference type="InterPro" id="IPR005158">
    <property type="entry name" value="BTAD"/>
</dbReference>
<dbReference type="OrthoDB" id="33864at2"/>
<name>A0A3D9ZC94_9ACTN</name>
<organism evidence="3 4">
    <name type="scientific">Asanoa ferruginea</name>
    <dbReference type="NCBI Taxonomy" id="53367"/>
    <lineage>
        <taxon>Bacteria</taxon>
        <taxon>Bacillati</taxon>
        <taxon>Actinomycetota</taxon>
        <taxon>Actinomycetes</taxon>
        <taxon>Micromonosporales</taxon>
        <taxon>Micromonosporaceae</taxon>
        <taxon>Asanoa</taxon>
    </lineage>
</organism>
<dbReference type="SMART" id="SM00382">
    <property type="entry name" value="AAA"/>
    <property type="match status" value="1"/>
</dbReference>
<evidence type="ECO:0000259" key="1">
    <source>
        <dbReference type="SMART" id="SM00382"/>
    </source>
</evidence>
<comment type="caution">
    <text evidence="3">The sequence shown here is derived from an EMBL/GenBank/DDBJ whole genome shotgun (WGS) entry which is preliminary data.</text>
</comment>
<evidence type="ECO:0000259" key="2">
    <source>
        <dbReference type="SMART" id="SM01043"/>
    </source>
</evidence>
<dbReference type="Gene3D" id="1.25.40.10">
    <property type="entry name" value="Tetratricopeptide repeat domain"/>
    <property type="match status" value="1"/>
</dbReference>
<dbReference type="PANTHER" id="PTHR47691:SF3">
    <property type="entry name" value="HTH-TYPE TRANSCRIPTIONAL REGULATOR RV0890C-RELATED"/>
    <property type="match status" value="1"/>
</dbReference>
<feature type="domain" description="Bacterial transcriptional activator" evidence="2">
    <location>
        <begin position="92"/>
        <end position="232"/>
    </location>
</feature>
<dbReference type="InterPro" id="IPR027417">
    <property type="entry name" value="P-loop_NTPase"/>
</dbReference>
<dbReference type="Gene3D" id="3.40.50.300">
    <property type="entry name" value="P-loop containing nucleotide triphosphate hydrolases"/>
    <property type="match status" value="1"/>
</dbReference>
<dbReference type="EMBL" id="QUMQ01000001">
    <property type="protein sequence ID" value="REF94094.1"/>
    <property type="molecule type" value="Genomic_DNA"/>
</dbReference>
<dbReference type="RefSeq" id="WP_116065967.1">
    <property type="nucleotide sequence ID" value="NZ_BONB01000005.1"/>
</dbReference>
<dbReference type="SUPFAM" id="SSF48452">
    <property type="entry name" value="TPR-like"/>
    <property type="match status" value="2"/>
</dbReference>
<protein>
    <submittedName>
        <fullName evidence="3">Putative ATPase</fullName>
    </submittedName>
</protein>
<dbReference type="Pfam" id="PF03704">
    <property type="entry name" value="BTAD"/>
    <property type="match status" value="1"/>
</dbReference>
<dbReference type="AlphaFoldDB" id="A0A3D9ZC94"/>
<dbReference type="InterPro" id="IPR003593">
    <property type="entry name" value="AAA+_ATPase"/>
</dbReference>
<gene>
    <name evidence="3" type="ORF">DFJ67_0003</name>
</gene>
<dbReference type="SMART" id="SM01043">
    <property type="entry name" value="BTAD"/>
    <property type="match status" value="1"/>
</dbReference>